<evidence type="ECO:0000313" key="2">
    <source>
        <dbReference type="Proteomes" id="UP001060085"/>
    </source>
</evidence>
<dbReference type="EMBL" id="CM044703">
    <property type="protein sequence ID" value="KAI5672752.1"/>
    <property type="molecule type" value="Genomic_DNA"/>
</dbReference>
<name>A0ACC0BJM7_CATRO</name>
<accession>A0ACC0BJM7</accession>
<evidence type="ECO:0000313" key="1">
    <source>
        <dbReference type="EMBL" id="KAI5672752.1"/>
    </source>
</evidence>
<protein>
    <submittedName>
        <fullName evidence="1">Uncharacterized protein</fullName>
    </submittedName>
</protein>
<keyword evidence="2" id="KW-1185">Reference proteome</keyword>
<sequence>MNNDNEMYYLWTIRPDISKEGIHVLVEFKPIQSQIFSNVQHTHISIQEDHSNVCQHVMEDDNADIDYDVSSASNEDNGDNDEEDNISTPLNPLSSTAVNQWQNSQWFNKLPYDYMLSGAFLDMGSGKQIDDLIEPGTIKLLDWNDVMTDLQLGMRFVDKIQAISAVQKLSIRIGREFRVVKSKSNQWTAKCYHHSDSNFCLCYIRIKKKETHG</sequence>
<dbReference type="Proteomes" id="UP001060085">
    <property type="component" value="Linkage Group LG03"/>
</dbReference>
<gene>
    <name evidence="1" type="ORF">M9H77_13116</name>
</gene>
<reference evidence="2" key="1">
    <citation type="journal article" date="2023" name="Nat. Plants">
        <title>Single-cell RNA sequencing provides a high-resolution roadmap for understanding the multicellular compartmentation of specialized metabolism.</title>
        <authorList>
            <person name="Sun S."/>
            <person name="Shen X."/>
            <person name="Li Y."/>
            <person name="Li Y."/>
            <person name="Wang S."/>
            <person name="Li R."/>
            <person name="Zhang H."/>
            <person name="Shen G."/>
            <person name="Guo B."/>
            <person name="Wei J."/>
            <person name="Xu J."/>
            <person name="St-Pierre B."/>
            <person name="Chen S."/>
            <person name="Sun C."/>
        </authorList>
    </citation>
    <scope>NUCLEOTIDE SEQUENCE [LARGE SCALE GENOMIC DNA]</scope>
</reference>
<organism evidence="1 2">
    <name type="scientific">Catharanthus roseus</name>
    <name type="common">Madagascar periwinkle</name>
    <name type="synonym">Vinca rosea</name>
    <dbReference type="NCBI Taxonomy" id="4058"/>
    <lineage>
        <taxon>Eukaryota</taxon>
        <taxon>Viridiplantae</taxon>
        <taxon>Streptophyta</taxon>
        <taxon>Embryophyta</taxon>
        <taxon>Tracheophyta</taxon>
        <taxon>Spermatophyta</taxon>
        <taxon>Magnoliopsida</taxon>
        <taxon>eudicotyledons</taxon>
        <taxon>Gunneridae</taxon>
        <taxon>Pentapetalae</taxon>
        <taxon>asterids</taxon>
        <taxon>lamiids</taxon>
        <taxon>Gentianales</taxon>
        <taxon>Apocynaceae</taxon>
        <taxon>Rauvolfioideae</taxon>
        <taxon>Vinceae</taxon>
        <taxon>Catharanthinae</taxon>
        <taxon>Catharanthus</taxon>
    </lineage>
</organism>
<proteinExistence type="predicted"/>
<comment type="caution">
    <text evidence="1">The sequence shown here is derived from an EMBL/GenBank/DDBJ whole genome shotgun (WGS) entry which is preliminary data.</text>
</comment>